<dbReference type="RefSeq" id="WP_190893321.1">
    <property type="nucleotide sequence ID" value="NZ_JACWZY010000065.1"/>
</dbReference>
<dbReference type="PANTHER" id="PTHR42915:SF1">
    <property type="entry name" value="PEPTIDOGLYCAN BETA-N-ACETYLMURAMIDASE NAMZ"/>
    <property type="match status" value="1"/>
</dbReference>
<feature type="signal peptide" evidence="1">
    <location>
        <begin position="1"/>
        <end position="21"/>
    </location>
</feature>
<dbReference type="AlphaFoldDB" id="A0A927GAM6"/>
<keyword evidence="1" id="KW-0732">Signal</keyword>
<dbReference type="PANTHER" id="PTHR42915">
    <property type="entry name" value="HYPOTHETICAL 460 KDA PROTEIN IN FEUA-SIGW INTERGENIC REGION [PRECURSOR]"/>
    <property type="match status" value="1"/>
</dbReference>
<feature type="domain" description="Peptidoglycan beta-N-acetylmuramidase NamZ C-terminal" evidence="3">
    <location>
        <begin position="252"/>
        <end position="391"/>
    </location>
</feature>
<dbReference type="GO" id="GO:0033922">
    <property type="term" value="F:peptidoglycan beta-N-acetylmuramidase activity"/>
    <property type="evidence" value="ECO:0007669"/>
    <property type="project" value="InterPro"/>
</dbReference>
<dbReference type="PROSITE" id="PS51257">
    <property type="entry name" value="PROKAR_LIPOPROTEIN"/>
    <property type="match status" value="1"/>
</dbReference>
<feature type="chain" id="PRO_5038117292" evidence="1">
    <location>
        <begin position="22"/>
        <end position="392"/>
    </location>
</feature>
<dbReference type="Pfam" id="PF20732">
    <property type="entry name" value="NamZ_C"/>
    <property type="match status" value="1"/>
</dbReference>
<dbReference type="Gene3D" id="3.90.1150.140">
    <property type="match status" value="1"/>
</dbReference>
<dbReference type="EMBL" id="JACWZY010000065">
    <property type="protein sequence ID" value="MBD2705666.1"/>
    <property type="molecule type" value="Genomic_DNA"/>
</dbReference>
<comment type="caution">
    <text evidence="4">The sequence shown here is derived from an EMBL/GenBank/DDBJ whole genome shotgun (WGS) entry which is preliminary data.</text>
</comment>
<evidence type="ECO:0000256" key="1">
    <source>
        <dbReference type="SAM" id="SignalP"/>
    </source>
</evidence>
<evidence type="ECO:0000313" key="4">
    <source>
        <dbReference type="EMBL" id="MBD2705666.1"/>
    </source>
</evidence>
<name>A0A927GAM6_9BACT</name>
<accession>A0A927GAM6</accession>
<evidence type="ECO:0000259" key="3">
    <source>
        <dbReference type="Pfam" id="PF20732"/>
    </source>
</evidence>
<reference evidence="4" key="1">
    <citation type="submission" date="2020-09" db="EMBL/GenBank/DDBJ databases">
        <authorList>
            <person name="Kim M.K."/>
        </authorList>
    </citation>
    <scope>NUCLEOTIDE SEQUENCE</scope>
    <source>
        <strain evidence="4">BT702</strain>
    </source>
</reference>
<dbReference type="PIRSF" id="PIRSF016719">
    <property type="entry name" value="UCP016719"/>
    <property type="match status" value="1"/>
</dbReference>
<dbReference type="InterPro" id="IPR048503">
    <property type="entry name" value="NamZ_C"/>
</dbReference>
<dbReference type="InterPro" id="IPR008302">
    <property type="entry name" value="NamZ"/>
</dbReference>
<dbReference type="Gene3D" id="3.40.50.12170">
    <property type="entry name" value="Uncharacterised protein PF07075, DUF1343"/>
    <property type="match status" value="1"/>
</dbReference>
<protein>
    <submittedName>
        <fullName evidence="4">DUF1343 domain-containing protein</fullName>
    </submittedName>
</protein>
<dbReference type="Pfam" id="PF07075">
    <property type="entry name" value="NamZ_N"/>
    <property type="match status" value="1"/>
</dbReference>
<gene>
    <name evidence="4" type="ORF">IC229_33975</name>
</gene>
<dbReference type="Proteomes" id="UP000598820">
    <property type="component" value="Unassembled WGS sequence"/>
</dbReference>
<evidence type="ECO:0000313" key="5">
    <source>
        <dbReference type="Proteomes" id="UP000598820"/>
    </source>
</evidence>
<proteinExistence type="predicted"/>
<dbReference type="InterPro" id="IPR048502">
    <property type="entry name" value="NamZ_N"/>
</dbReference>
<evidence type="ECO:0000259" key="2">
    <source>
        <dbReference type="Pfam" id="PF07075"/>
    </source>
</evidence>
<keyword evidence="5" id="KW-1185">Reference proteome</keyword>
<organism evidence="4 5">
    <name type="scientific">Spirosoma profusum</name>
    <dbReference type="NCBI Taxonomy" id="2771354"/>
    <lineage>
        <taxon>Bacteria</taxon>
        <taxon>Pseudomonadati</taxon>
        <taxon>Bacteroidota</taxon>
        <taxon>Cytophagia</taxon>
        <taxon>Cytophagales</taxon>
        <taxon>Cytophagaceae</taxon>
        <taxon>Spirosoma</taxon>
    </lineage>
</organism>
<sequence>MSFRTKLFLAGFCLIGFACFAQTNHNQPTAIQTGADQIALYLPALQGKRVGLVVNHTSIIGKTHLADTLLARGIAVKTIFAPEHGFRGDATDGATINNTRDTRTGVMIASLYGDTRKPTPSQMDSLDVIVFDIQDVGARFYTYTSTMHYVMEACAEANKPMIVLDRPNPNGHYVDGPVLDPKFKSFVGLNPIPVVYGLTIGELANMINGEGWLAGAKTCKLTIIPLKNYTHQTPYVLPVAPSPNLPNQQSILLYPSICFFEGTVVSVGRGTDKQFQVIGSPFTKYGPYTFTPVDKPGAINPPFEGQRCYGLDLSNVVASKKGLMLNYIFDFSKRASDRNKFFLATNYIDRLAGTDQFRLQLMTGVSEEKIRKSWQPALDAYKIKRKKYLLYP</sequence>
<feature type="domain" description="Peptidoglycan beta-N-acetylmuramidase NamZ N-terminal" evidence="2">
    <location>
        <begin position="50"/>
        <end position="248"/>
    </location>
</feature>